<keyword evidence="2" id="KW-0479">Metal-binding</keyword>
<dbReference type="Pfam" id="PF08007">
    <property type="entry name" value="JmjC_2"/>
    <property type="match status" value="1"/>
</dbReference>
<dbReference type="PANTHER" id="PTHR13096:SF8">
    <property type="entry name" value="RIBOSOMAL OXYGENASE 1"/>
    <property type="match status" value="1"/>
</dbReference>
<accession>A0A9E4NJI8</accession>
<keyword evidence="5" id="KW-0408">Iron</keyword>
<evidence type="ECO:0000313" key="7">
    <source>
        <dbReference type="EMBL" id="MCG7978486.1"/>
    </source>
</evidence>
<dbReference type="InterPro" id="IPR003347">
    <property type="entry name" value="JmjC_dom"/>
</dbReference>
<name>A0A9E4NJI8_9GAMM</name>
<organism evidence="7 8">
    <name type="scientific">Candidatus Thiodiazotropha taylori</name>
    <dbReference type="NCBI Taxonomy" id="2792791"/>
    <lineage>
        <taxon>Bacteria</taxon>
        <taxon>Pseudomonadati</taxon>
        <taxon>Pseudomonadota</taxon>
        <taxon>Gammaproteobacteria</taxon>
        <taxon>Chromatiales</taxon>
        <taxon>Sedimenticolaceae</taxon>
        <taxon>Candidatus Thiodiazotropha</taxon>
    </lineage>
</organism>
<reference evidence="7" key="1">
    <citation type="journal article" date="2021" name="Proc. Natl. Acad. Sci. U.S.A.">
        <title>Global biogeography of chemosynthetic symbionts reveals both localized and globally distributed symbiont groups. .</title>
        <authorList>
            <person name="Osvatic J.T."/>
            <person name="Wilkins L.G.E."/>
            <person name="Leibrecht L."/>
            <person name="Leray M."/>
            <person name="Zauner S."/>
            <person name="Polzin J."/>
            <person name="Camacho Y."/>
            <person name="Gros O."/>
            <person name="van Gils J.A."/>
            <person name="Eisen J.A."/>
            <person name="Petersen J.M."/>
            <person name="Yuen B."/>
        </authorList>
    </citation>
    <scope>NUCLEOTIDE SEQUENCE</scope>
    <source>
        <strain evidence="7">MAGclacostrist055</strain>
    </source>
</reference>
<evidence type="ECO:0000259" key="6">
    <source>
        <dbReference type="PROSITE" id="PS51184"/>
    </source>
</evidence>
<dbReference type="EMBL" id="JAEPCR010000044">
    <property type="protein sequence ID" value="MCG7978486.1"/>
    <property type="molecule type" value="Genomic_DNA"/>
</dbReference>
<comment type="caution">
    <text evidence="7">The sequence shown here is derived from an EMBL/GenBank/DDBJ whole genome shotgun (WGS) entry which is preliminary data.</text>
</comment>
<protein>
    <submittedName>
        <fullName evidence="7">Cupin domain-containing protein</fullName>
    </submittedName>
</protein>
<dbReference type="Proteomes" id="UP000886674">
    <property type="component" value="Unassembled WGS sequence"/>
</dbReference>
<evidence type="ECO:0000256" key="3">
    <source>
        <dbReference type="ARBA" id="ARBA00022964"/>
    </source>
</evidence>
<dbReference type="Gene3D" id="3.40.366.30">
    <property type="entry name" value="50S ribosomal protein L16 arginine hydroxylase, Chain A, Domain 2"/>
    <property type="match status" value="1"/>
</dbReference>
<evidence type="ECO:0000256" key="2">
    <source>
        <dbReference type="ARBA" id="ARBA00022723"/>
    </source>
</evidence>
<dbReference type="SMART" id="SM00558">
    <property type="entry name" value="JmjC"/>
    <property type="match status" value="1"/>
</dbReference>
<dbReference type="Pfam" id="PF20514">
    <property type="entry name" value="WHD_ROXA"/>
    <property type="match status" value="1"/>
</dbReference>
<feature type="domain" description="JmjC" evidence="6">
    <location>
        <begin position="99"/>
        <end position="227"/>
    </location>
</feature>
<dbReference type="PROSITE" id="PS51184">
    <property type="entry name" value="JMJC"/>
    <property type="match status" value="1"/>
</dbReference>
<gene>
    <name evidence="7" type="ORF">JAY77_10155</name>
</gene>
<dbReference type="Gene3D" id="2.60.120.650">
    <property type="entry name" value="Cupin"/>
    <property type="match status" value="1"/>
</dbReference>
<evidence type="ECO:0000256" key="5">
    <source>
        <dbReference type="ARBA" id="ARBA00023004"/>
    </source>
</evidence>
<dbReference type="AlphaFoldDB" id="A0A9E4NJI8"/>
<comment type="cofactor">
    <cofactor evidence="1">
        <name>Fe(2+)</name>
        <dbReference type="ChEBI" id="CHEBI:29033"/>
    </cofactor>
</comment>
<dbReference type="PANTHER" id="PTHR13096">
    <property type="entry name" value="MINA53 MYC INDUCED NUCLEAR ANTIGEN"/>
    <property type="match status" value="1"/>
</dbReference>
<dbReference type="GO" id="GO:0046872">
    <property type="term" value="F:metal ion binding"/>
    <property type="evidence" value="ECO:0007669"/>
    <property type="project" value="UniProtKB-KW"/>
</dbReference>
<proteinExistence type="predicted"/>
<evidence type="ECO:0000256" key="1">
    <source>
        <dbReference type="ARBA" id="ARBA00001954"/>
    </source>
</evidence>
<dbReference type="InterPro" id="IPR046799">
    <property type="entry name" value="ROXA-like_wH"/>
</dbReference>
<evidence type="ECO:0000256" key="4">
    <source>
        <dbReference type="ARBA" id="ARBA00023002"/>
    </source>
</evidence>
<sequence length="392" mass="45779">MQNLHFPNGLNAEKFLAEYWQRKPLLFRNPLADYQCGLEADELAGMACEEAIESRLVLEKHGATPWEARYGPFDEDDFSGLPDSHWTLLVQDVDKHLPEIAKLLDYFRFIPDWRLDDVMVSYAVDQGSVGPHIDDYDVFLFQAKGKRRWKIHSRPVSEDEFIPDLDLRILPDFEADQEWLLEPGDMLYLPPNVAHWGIAEGECMTCSVGFRAPTLHEMATAWFQAALESRMPPQRYRDPPLKPQSAPGEILPPSLYEFKAMLEECIKHGQENDRWFGRFVTEAKEHLQIYPRTEKLTDKAFHNRFREQAVIHRHSYARMAFSRSEHDGYDTLFVNGQHYTLPSDSGDFLPVVTHYRVLHFGYLQEWLEQPVYLSLLCRLYNDGHIQFKDDTE</sequence>
<keyword evidence="4" id="KW-0560">Oxidoreductase</keyword>
<dbReference type="SUPFAM" id="SSF51197">
    <property type="entry name" value="Clavaminate synthase-like"/>
    <property type="match status" value="1"/>
</dbReference>
<keyword evidence="3" id="KW-0223">Dioxygenase</keyword>
<dbReference type="GO" id="GO:0016706">
    <property type="term" value="F:2-oxoglutarate-dependent dioxygenase activity"/>
    <property type="evidence" value="ECO:0007669"/>
    <property type="project" value="TreeGrafter"/>
</dbReference>
<evidence type="ECO:0000313" key="8">
    <source>
        <dbReference type="Proteomes" id="UP000886674"/>
    </source>
</evidence>
<dbReference type="InterPro" id="IPR039994">
    <property type="entry name" value="NO66-like"/>
</dbReference>